<sequence>MATSYDVARLAGVSQATVSRALSGGSVSAQTRKKILDAAKAVGYVPNMGARAMKTGRVNIIGVVVADLRNPFYPEILDALTSYLDAAGQKVTLWNSDGPGNDAALEAINAGSVDGVIFTTVTEASAPLRAALRRHSPVVLINRTVEGLGCDQVSSDNVAGGRTVAEYLLENGRRRIAFIGGPSTASTARDRFLGFSQRLADAGATLPSDLVMEGPFTHDFGFSATTRLLRTDDPPDAVFCSNDLIAFGALDAARAGGVAVPDDVWIVGYDDIAMSAWPAFDLTTVHQPSATMAEAGARALLDRIAAPTAPYRTLTFRSHLVVRGSTAAAPAPSS</sequence>
<dbReference type="GO" id="GO:0003700">
    <property type="term" value="F:DNA-binding transcription factor activity"/>
    <property type="evidence" value="ECO:0007669"/>
    <property type="project" value="TreeGrafter"/>
</dbReference>
<dbReference type="RefSeq" id="WP_185293690.1">
    <property type="nucleotide sequence ID" value="NZ_AP023287.1"/>
</dbReference>
<dbReference type="InterPro" id="IPR000843">
    <property type="entry name" value="HTH_LacI"/>
</dbReference>
<evidence type="ECO:0000256" key="2">
    <source>
        <dbReference type="ARBA" id="ARBA00023125"/>
    </source>
</evidence>
<dbReference type="Proteomes" id="UP000515734">
    <property type="component" value="Chromosome"/>
</dbReference>
<dbReference type="PANTHER" id="PTHR30146:SF153">
    <property type="entry name" value="LACTOSE OPERON REPRESSOR"/>
    <property type="match status" value="1"/>
</dbReference>
<dbReference type="Pfam" id="PF13377">
    <property type="entry name" value="Peripla_BP_3"/>
    <property type="match status" value="1"/>
</dbReference>
<protein>
    <submittedName>
        <fullName evidence="5">Transcriptional regulator</fullName>
    </submittedName>
</protein>
<dbReference type="GO" id="GO:0000976">
    <property type="term" value="F:transcription cis-regulatory region binding"/>
    <property type="evidence" value="ECO:0007669"/>
    <property type="project" value="TreeGrafter"/>
</dbReference>
<keyword evidence="1" id="KW-0805">Transcription regulation</keyword>
<evidence type="ECO:0000259" key="4">
    <source>
        <dbReference type="PROSITE" id="PS50932"/>
    </source>
</evidence>
<dbReference type="SMART" id="SM00354">
    <property type="entry name" value="HTH_LACI"/>
    <property type="match status" value="1"/>
</dbReference>
<keyword evidence="3" id="KW-0804">Transcription</keyword>
<dbReference type="Pfam" id="PF00356">
    <property type="entry name" value="LacI"/>
    <property type="match status" value="1"/>
</dbReference>
<accession>A0A6S6PDB5</accession>
<dbReference type="Gene3D" id="1.10.260.40">
    <property type="entry name" value="lambda repressor-like DNA-binding domains"/>
    <property type="match status" value="1"/>
</dbReference>
<dbReference type="InterPro" id="IPR028082">
    <property type="entry name" value="Peripla_BP_I"/>
</dbReference>
<reference evidence="5 6" key="1">
    <citation type="submission" date="2020-07" db="EMBL/GenBank/DDBJ databases">
        <title>Complete genome sequence of Mycolicibacterium litorale like strain isolated from cardiac implantable electronic device infection.</title>
        <authorList>
            <person name="Fukano H."/>
            <person name="Miyama H."/>
            <person name="Hoshino Y."/>
        </authorList>
    </citation>
    <scope>NUCLEOTIDE SEQUENCE [LARGE SCALE GENOMIC DNA]</scope>
    <source>
        <strain evidence="5 6">NIIDNTM18</strain>
    </source>
</reference>
<evidence type="ECO:0000313" key="5">
    <source>
        <dbReference type="EMBL" id="BCI56082.1"/>
    </source>
</evidence>
<dbReference type="AlphaFoldDB" id="A0A6S6PDB5"/>
<organism evidence="5 6">
    <name type="scientific">Mycolicibacterium litorale</name>
    <dbReference type="NCBI Taxonomy" id="758802"/>
    <lineage>
        <taxon>Bacteria</taxon>
        <taxon>Bacillati</taxon>
        <taxon>Actinomycetota</taxon>
        <taxon>Actinomycetes</taxon>
        <taxon>Mycobacteriales</taxon>
        <taxon>Mycobacteriaceae</taxon>
        <taxon>Mycolicibacterium</taxon>
    </lineage>
</organism>
<proteinExistence type="predicted"/>
<name>A0A6S6PDB5_9MYCO</name>
<dbReference type="PROSITE" id="PS50932">
    <property type="entry name" value="HTH_LACI_2"/>
    <property type="match status" value="1"/>
</dbReference>
<dbReference type="SUPFAM" id="SSF47413">
    <property type="entry name" value="lambda repressor-like DNA-binding domains"/>
    <property type="match status" value="1"/>
</dbReference>
<dbReference type="PANTHER" id="PTHR30146">
    <property type="entry name" value="LACI-RELATED TRANSCRIPTIONAL REPRESSOR"/>
    <property type="match status" value="1"/>
</dbReference>
<dbReference type="CDD" id="cd06278">
    <property type="entry name" value="PBP1_LacI-like"/>
    <property type="match status" value="1"/>
</dbReference>
<dbReference type="Gene3D" id="3.40.50.2300">
    <property type="match status" value="2"/>
</dbReference>
<dbReference type="InterPro" id="IPR010982">
    <property type="entry name" value="Lambda_DNA-bd_dom_sf"/>
</dbReference>
<gene>
    <name evidence="5" type="ORF">NIIDNTM18_53600</name>
</gene>
<dbReference type="SUPFAM" id="SSF53822">
    <property type="entry name" value="Periplasmic binding protein-like I"/>
    <property type="match status" value="1"/>
</dbReference>
<dbReference type="InterPro" id="IPR046335">
    <property type="entry name" value="LacI/GalR-like_sensor"/>
</dbReference>
<evidence type="ECO:0000256" key="1">
    <source>
        <dbReference type="ARBA" id="ARBA00023015"/>
    </source>
</evidence>
<keyword evidence="2" id="KW-0238">DNA-binding</keyword>
<evidence type="ECO:0000313" key="6">
    <source>
        <dbReference type="Proteomes" id="UP000515734"/>
    </source>
</evidence>
<dbReference type="CDD" id="cd01392">
    <property type="entry name" value="HTH_LacI"/>
    <property type="match status" value="1"/>
</dbReference>
<feature type="domain" description="HTH lacI-type" evidence="4">
    <location>
        <begin position="2"/>
        <end position="55"/>
    </location>
</feature>
<evidence type="ECO:0000256" key="3">
    <source>
        <dbReference type="ARBA" id="ARBA00023163"/>
    </source>
</evidence>
<dbReference type="EMBL" id="AP023287">
    <property type="protein sequence ID" value="BCI56082.1"/>
    <property type="molecule type" value="Genomic_DNA"/>
</dbReference>